<dbReference type="InterPro" id="IPR002102">
    <property type="entry name" value="Cohesin_dom"/>
</dbReference>
<evidence type="ECO:0000256" key="1">
    <source>
        <dbReference type="SAM" id="MobiDB-lite"/>
    </source>
</evidence>
<evidence type="ECO:0000259" key="2">
    <source>
        <dbReference type="Pfam" id="PF00963"/>
    </source>
</evidence>
<dbReference type="Proteomes" id="UP001202961">
    <property type="component" value="Unassembled WGS sequence"/>
</dbReference>
<name>A0ABT0U005_9BACT</name>
<proteinExistence type="predicted"/>
<sequence length="156" mass="17182">MNLRAAEIRFQFDPAELQIQQEDIRPGEIWNDKASVIANVDEASGTVTAFVFSLQPIDSSDGNLLDIQVQSTSNSSCLTSPNIDLQAVRLNEGAIELETAPVAGPDPTDQFVAPVPASENPQPRKRDEGFIGPLRAEHVDMVMYRFEHNTLRPPIL</sequence>
<comment type="caution">
    <text evidence="3">The sequence shown here is derived from an EMBL/GenBank/DDBJ whole genome shotgun (WGS) entry which is preliminary data.</text>
</comment>
<evidence type="ECO:0000313" key="4">
    <source>
        <dbReference type="Proteomes" id="UP001202961"/>
    </source>
</evidence>
<organism evidence="3 4">
    <name type="scientific">Aporhodopirellula aestuarii</name>
    <dbReference type="NCBI Taxonomy" id="2950107"/>
    <lineage>
        <taxon>Bacteria</taxon>
        <taxon>Pseudomonadati</taxon>
        <taxon>Planctomycetota</taxon>
        <taxon>Planctomycetia</taxon>
        <taxon>Pirellulales</taxon>
        <taxon>Pirellulaceae</taxon>
        <taxon>Aporhodopirellula</taxon>
    </lineage>
</organism>
<evidence type="ECO:0000313" key="3">
    <source>
        <dbReference type="EMBL" id="MCM2369954.1"/>
    </source>
</evidence>
<feature type="region of interest" description="Disordered" evidence="1">
    <location>
        <begin position="100"/>
        <end position="129"/>
    </location>
</feature>
<feature type="domain" description="Cohesin" evidence="2">
    <location>
        <begin position="3"/>
        <end position="73"/>
    </location>
</feature>
<reference evidence="3 4" key="1">
    <citation type="journal article" date="2022" name="Syst. Appl. Microbiol.">
        <title>Rhodopirellula aestuarii sp. nov., a novel member of the genus Rhodopirellula isolated from brackish sediments collected in the Tagus River estuary, Portugal.</title>
        <authorList>
            <person name="Vitorino I.R."/>
            <person name="Klimek D."/>
            <person name="Calusinska M."/>
            <person name="Lobo-da-Cunha A."/>
            <person name="Vasconcelos V."/>
            <person name="Lage O.M."/>
        </authorList>
    </citation>
    <scope>NUCLEOTIDE SEQUENCE [LARGE SCALE GENOMIC DNA]</scope>
    <source>
        <strain evidence="3 4">ICT_H3.1</strain>
    </source>
</reference>
<dbReference type="EMBL" id="JAMQBK010000015">
    <property type="protein sequence ID" value="MCM2369954.1"/>
    <property type="molecule type" value="Genomic_DNA"/>
</dbReference>
<accession>A0ABT0U005</accession>
<protein>
    <submittedName>
        <fullName evidence="3">Cohesin domain-containing protein</fullName>
    </submittedName>
</protein>
<dbReference type="Pfam" id="PF00963">
    <property type="entry name" value="Cohesin"/>
    <property type="match status" value="1"/>
</dbReference>
<keyword evidence="4" id="KW-1185">Reference proteome</keyword>
<gene>
    <name evidence="3" type="ORF">NB063_04880</name>
</gene>